<dbReference type="NCBIfam" id="TIGR02122">
    <property type="entry name" value="TRAP_TAXI"/>
    <property type="match status" value="1"/>
</dbReference>
<evidence type="ECO:0000313" key="2">
    <source>
        <dbReference type="Proteomes" id="UP001597294"/>
    </source>
</evidence>
<dbReference type="InterPro" id="IPR011852">
    <property type="entry name" value="TRAP_TAXI"/>
</dbReference>
<comment type="caution">
    <text evidence="1">The sequence shown here is derived from an EMBL/GenBank/DDBJ whole genome shotgun (WGS) entry which is preliminary data.</text>
</comment>
<dbReference type="Pfam" id="PF16868">
    <property type="entry name" value="NMT1_3"/>
    <property type="match status" value="1"/>
</dbReference>
<reference evidence="2" key="1">
    <citation type="journal article" date="2019" name="Int. J. Syst. Evol. Microbiol.">
        <title>The Global Catalogue of Microorganisms (GCM) 10K type strain sequencing project: providing services to taxonomists for standard genome sequencing and annotation.</title>
        <authorList>
            <consortium name="The Broad Institute Genomics Platform"/>
            <consortium name="The Broad Institute Genome Sequencing Center for Infectious Disease"/>
            <person name="Wu L."/>
            <person name="Ma J."/>
        </authorList>
    </citation>
    <scope>NUCLEOTIDE SEQUENCE [LARGE SCALE GENOMIC DNA]</scope>
    <source>
        <strain evidence="2">CGMCC 4.7192</strain>
    </source>
</reference>
<accession>A0ABW5BG18</accession>
<name>A0ABW5BG18_9PROT</name>
<evidence type="ECO:0000313" key="1">
    <source>
        <dbReference type="EMBL" id="MFD2204499.1"/>
    </source>
</evidence>
<dbReference type="SUPFAM" id="SSF53850">
    <property type="entry name" value="Periplasmic binding protein-like II"/>
    <property type="match status" value="1"/>
</dbReference>
<gene>
    <name evidence="1" type="ORF">ACFSKO_02700</name>
</gene>
<dbReference type="Gene3D" id="3.40.190.10">
    <property type="entry name" value="Periplasmic binding protein-like II"/>
    <property type="match status" value="2"/>
</dbReference>
<proteinExistence type="predicted"/>
<dbReference type="EMBL" id="JBHUII010000001">
    <property type="protein sequence ID" value="MFD2204499.1"/>
    <property type="molecule type" value="Genomic_DNA"/>
</dbReference>
<dbReference type="PANTHER" id="PTHR42941">
    <property type="entry name" value="SLL1037 PROTEIN"/>
    <property type="match status" value="1"/>
</dbReference>
<keyword evidence="2" id="KW-1185">Reference proteome</keyword>
<organism evidence="1 2">
    <name type="scientific">Kiloniella antarctica</name>
    <dbReference type="NCBI Taxonomy" id="1550907"/>
    <lineage>
        <taxon>Bacteria</taxon>
        <taxon>Pseudomonadati</taxon>
        <taxon>Pseudomonadota</taxon>
        <taxon>Alphaproteobacteria</taxon>
        <taxon>Rhodospirillales</taxon>
        <taxon>Kiloniellaceae</taxon>
        <taxon>Kiloniella</taxon>
    </lineage>
</organism>
<sequence length="371" mass="39877">MFTTSSVFRTLVKKPFFIIASLIVFGFSGALFAQDTPIFRIGTGATIGNYFPIGGIIASSISKPVGSRDCNKGGSCGVDGLLSVSVSTQGSVENILGIANGTLEGGFAQADVVYWALRGEHIFRTRGAIGNLRSVANLYPEAMHLVVSFHSGIRTLEDLVGKKISIGPEGSGSNAGAQLVLETRNIRIPNKNMLTLSNSEAYEAILNGEIDAFFAIAGTPARLVTALTDQHKVSLLSLSQADVDVLHDIYPFFTGGTIPVGTYNTVPDTLALMVPAQFLVRDDMDEKLIYGITKALWHKTTAQNLAKGHTLGRFIKLDTALDGLIMPLHPGAERFYREIGLIGDHVIIDEDDESYEMPLESIPESISQNSL</sequence>
<protein>
    <submittedName>
        <fullName evidence="1">TAXI family TRAP transporter solute-binding subunit</fullName>
    </submittedName>
</protein>
<dbReference type="CDD" id="cd13520">
    <property type="entry name" value="PBP2_TAXI_TRAP"/>
    <property type="match status" value="1"/>
</dbReference>
<dbReference type="RefSeq" id="WP_380248145.1">
    <property type="nucleotide sequence ID" value="NZ_JBHUII010000001.1"/>
</dbReference>
<dbReference type="Proteomes" id="UP001597294">
    <property type="component" value="Unassembled WGS sequence"/>
</dbReference>
<dbReference type="PANTHER" id="PTHR42941:SF1">
    <property type="entry name" value="SLL1037 PROTEIN"/>
    <property type="match status" value="1"/>
</dbReference>